<dbReference type="InterPro" id="IPR036291">
    <property type="entry name" value="NAD(P)-bd_dom_sf"/>
</dbReference>
<evidence type="ECO:0000313" key="3">
    <source>
        <dbReference type="EMBL" id="QDU37981.1"/>
    </source>
</evidence>
<dbReference type="Pfam" id="PF01408">
    <property type="entry name" value="GFO_IDH_MocA"/>
    <property type="match status" value="1"/>
</dbReference>
<dbReference type="PANTHER" id="PTHR43818:SF10">
    <property type="entry name" value="NADH-DEPENDENT DEHYDROGENASE-RELATED"/>
    <property type="match status" value="1"/>
</dbReference>
<dbReference type="Proteomes" id="UP000320496">
    <property type="component" value="Chromosome"/>
</dbReference>
<organism evidence="3 4">
    <name type="scientific">Maioricimonas rarisocia</name>
    <dbReference type="NCBI Taxonomy" id="2528026"/>
    <lineage>
        <taxon>Bacteria</taxon>
        <taxon>Pseudomonadati</taxon>
        <taxon>Planctomycetota</taxon>
        <taxon>Planctomycetia</taxon>
        <taxon>Planctomycetales</taxon>
        <taxon>Planctomycetaceae</taxon>
        <taxon>Maioricimonas</taxon>
    </lineage>
</organism>
<dbReference type="KEGG" id="mri:Mal4_23000"/>
<evidence type="ECO:0000259" key="2">
    <source>
        <dbReference type="Pfam" id="PF19051"/>
    </source>
</evidence>
<dbReference type="RefSeq" id="WP_145369311.1">
    <property type="nucleotide sequence ID" value="NZ_CP036275.1"/>
</dbReference>
<dbReference type="SUPFAM" id="SSF55347">
    <property type="entry name" value="Glyceraldehyde-3-phosphate dehydrogenase-like, C-terminal domain"/>
    <property type="match status" value="1"/>
</dbReference>
<gene>
    <name evidence="3" type="primary">iolG_7</name>
    <name evidence="3" type="ORF">Mal4_23000</name>
</gene>
<accession>A0A517Z6D3</accession>
<dbReference type="SUPFAM" id="SSF51735">
    <property type="entry name" value="NAD(P)-binding Rossmann-fold domains"/>
    <property type="match status" value="1"/>
</dbReference>
<dbReference type="PROSITE" id="PS51318">
    <property type="entry name" value="TAT"/>
    <property type="match status" value="1"/>
</dbReference>
<dbReference type="OrthoDB" id="255433at2"/>
<keyword evidence="4" id="KW-1185">Reference proteome</keyword>
<evidence type="ECO:0000313" key="4">
    <source>
        <dbReference type="Proteomes" id="UP000320496"/>
    </source>
</evidence>
<evidence type="ECO:0000259" key="1">
    <source>
        <dbReference type="Pfam" id="PF01408"/>
    </source>
</evidence>
<dbReference type="Pfam" id="PF19051">
    <property type="entry name" value="GFO_IDH_MocA_C2"/>
    <property type="match status" value="1"/>
</dbReference>
<proteinExistence type="predicted"/>
<dbReference type="GO" id="GO:0050112">
    <property type="term" value="F:inositol 2-dehydrogenase (NAD+) activity"/>
    <property type="evidence" value="ECO:0007669"/>
    <property type="project" value="UniProtKB-EC"/>
</dbReference>
<dbReference type="Gene3D" id="3.30.360.10">
    <property type="entry name" value="Dihydrodipicolinate Reductase, domain 2"/>
    <property type="match status" value="1"/>
</dbReference>
<dbReference type="PANTHER" id="PTHR43818">
    <property type="entry name" value="BCDNA.GH03377"/>
    <property type="match status" value="1"/>
</dbReference>
<dbReference type="Gene3D" id="3.40.50.720">
    <property type="entry name" value="NAD(P)-binding Rossmann-like Domain"/>
    <property type="match status" value="1"/>
</dbReference>
<dbReference type="InterPro" id="IPR050463">
    <property type="entry name" value="Gfo/Idh/MocA_oxidrdct_glycsds"/>
</dbReference>
<dbReference type="EC" id="1.1.1.18" evidence="3"/>
<dbReference type="InterPro" id="IPR043906">
    <property type="entry name" value="Gfo/Idh/MocA_OxRdtase_bact_C"/>
</dbReference>
<dbReference type="InterPro" id="IPR000683">
    <property type="entry name" value="Gfo/Idh/MocA-like_OxRdtase_N"/>
</dbReference>
<keyword evidence="3" id="KW-0560">Oxidoreductase</keyword>
<protein>
    <submittedName>
        <fullName evidence="3">Inositol 2-dehydrogenase</fullName>
        <ecNumber evidence="3">1.1.1.18</ecNumber>
    </submittedName>
</protein>
<feature type="domain" description="Gfo/Idh/MocA-like oxidoreductase N-terminal" evidence="1">
    <location>
        <begin position="39"/>
        <end position="154"/>
    </location>
</feature>
<feature type="domain" description="Gfo/Idh/MocA-like oxidoreductase bacterial type C-terminal" evidence="2">
    <location>
        <begin position="189"/>
        <end position="426"/>
    </location>
</feature>
<reference evidence="3 4" key="1">
    <citation type="submission" date="2019-02" db="EMBL/GenBank/DDBJ databases">
        <title>Deep-cultivation of Planctomycetes and their phenomic and genomic characterization uncovers novel biology.</title>
        <authorList>
            <person name="Wiegand S."/>
            <person name="Jogler M."/>
            <person name="Boedeker C."/>
            <person name="Pinto D."/>
            <person name="Vollmers J."/>
            <person name="Rivas-Marin E."/>
            <person name="Kohn T."/>
            <person name="Peeters S.H."/>
            <person name="Heuer A."/>
            <person name="Rast P."/>
            <person name="Oberbeckmann S."/>
            <person name="Bunk B."/>
            <person name="Jeske O."/>
            <person name="Meyerdierks A."/>
            <person name="Storesund J.E."/>
            <person name="Kallscheuer N."/>
            <person name="Luecker S."/>
            <person name="Lage O.M."/>
            <person name="Pohl T."/>
            <person name="Merkel B.J."/>
            <person name="Hornburger P."/>
            <person name="Mueller R.-W."/>
            <person name="Bruemmer F."/>
            <person name="Labrenz M."/>
            <person name="Spormann A.M."/>
            <person name="Op den Camp H."/>
            <person name="Overmann J."/>
            <person name="Amann R."/>
            <person name="Jetten M.S.M."/>
            <person name="Mascher T."/>
            <person name="Medema M.H."/>
            <person name="Devos D.P."/>
            <person name="Kaster A.-K."/>
            <person name="Ovreas L."/>
            <person name="Rohde M."/>
            <person name="Galperin M.Y."/>
            <person name="Jogler C."/>
        </authorList>
    </citation>
    <scope>NUCLEOTIDE SEQUENCE [LARGE SCALE GENOMIC DNA]</scope>
    <source>
        <strain evidence="3 4">Mal4</strain>
    </source>
</reference>
<name>A0A517Z6D3_9PLAN</name>
<sequence>MPQQIPRRQFFSQSAAIGAGLYVAGQAASAESTSPNEKLNIGVIGPGGRGASNLAGVSGENIVAICDVDARRAAQAFEAFPKASRYEDFRKMLDNETLDAVVVSTPDHTHAYCSVTAMRQGLHCYCEKPLTRTVREARLVAQTAREHHVVTQMGTQIHATNNYRRVVEVIRSGAIGPVREVKVWVGKGWGGNTWPTDKPPIPEGVNWDLWLGPSAYRPYHPAYIPADWRRWWDFGGGTLADMGCHYIDLVFWALDLRHPLTCEAEGPPTHPETAPTGLKVTWTYPERGEQPPVTLTWTDGDMIEHVHDGHDLGGAGVYFVGDEGSMYANYGTYKLFPEDKFADFTPPEQTIPNSIGHHAEWIQACKTGEPTTCNFDYSGALTESVLLGTVAYRIGRKLEWDGAELKATNAPEAANVVWQPSRLGWEL</sequence>
<dbReference type="GO" id="GO:0000166">
    <property type="term" value="F:nucleotide binding"/>
    <property type="evidence" value="ECO:0007669"/>
    <property type="project" value="InterPro"/>
</dbReference>
<dbReference type="InterPro" id="IPR006311">
    <property type="entry name" value="TAT_signal"/>
</dbReference>
<dbReference type="AlphaFoldDB" id="A0A517Z6D3"/>
<dbReference type="EMBL" id="CP036275">
    <property type="protein sequence ID" value="QDU37981.1"/>
    <property type="molecule type" value="Genomic_DNA"/>
</dbReference>